<protein>
    <recommendedName>
        <fullName evidence="4">Resolvase/invertase-type recombinase catalytic domain-containing protein</fullName>
    </recommendedName>
</protein>
<accession>A0A6I4VXW6</accession>
<dbReference type="RefSeq" id="WP_160802094.1">
    <property type="nucleotide sequence ID" value="NZ_WUUL01000009.1"/>
</dbReference>
<dbReference type="AlphaFoldDB" id="A0A6I4VXW6"/>
<sequence length="89" mass="10338">MPIDTPVDMRPSIVTRKQGTNRYSQQTTPKKRKPTDERDNIKKRQKEGITIAKAKGKHLGCPRIEQQQTTLETLYSKWKAEEITAVHFM</sequence>
<keyword evidence="3" id="KW-1185">Reference proteome</keyword>
<evidence type="ECO:0000313" key="3">
    <source>
        <dbReference type="Proteomes" id="UP000430692"/>
    </source>
</evidence>
<feature type="compositionally biased region" description="Polar residues" evidence="1">
    <location>
        <begin position="15"/>
        <end position="28"/>
    </location>
</feature>
<evidence type="ECO:0000313" key="2">
    <source>
        <dbReference type="EMBL" id="MXQ54740.1"/>
    </source>
</evidence>
<name>A0A6I4VXW6_9BACL</name>
<dbReference type="EMBL" id="WUUL01000009">
    <property type="protein sequence ID" value="MXQ54740.1"/>
    <property type="molecule type" value="Genomic_DNA"/>
</dbReference>
<gene>
    <name evidence="2" type="ORF">GSM42_13645</name>
</gene>
<proteinExistence type="predicted"/>
<reference evidence="2 3" key="1">
    <citation type="submission" date="2019-12" db="EMBL/GenBank/DDBJ databases">
        <title>Whole-genome analyses of novel actinobacteria.</title>
        <authorList>
            <person name="Sahin N."/>
            <person name="Saygin H."/>
        </authorList>
    </citation>
    <scope>NUCLEOTIDE SEQUENCE [LARGE SCALE GENOMIC DNA]</scope>
    <source>
        <strain evidence="2 3">KC615</strain>
    </source>
</reference>
<evidence type="ECO:0000256" key="1">
    <source>
        <dbReference type="SAM" id="MobiDB-lite"/>
    </source>
</evidence>
<feature type="region of interest" description="Disordered" evidence="1">
    <location>
        <begin position="1"/>
        <end position="54"/>
    </location>
</feature>
<organism evidence="2 3">
    <name type="scientific">Shimazuella alba</name>
    <dbReference type="NCBI Taxonomy" id="2690964"/>
    <lineage>
        <taxon>Bacteria</taxon>
        <taxon>Bacillati</taxon>
        <taxon>Bacillota</taxon>
        <taxon>Bacilli</taxon>
        <taxon>Bacillales</taxon>
        <taxon>Thermoactinomycetaceae</taxon>
        <taxon>Shimazuella</taxon>
    </lineage>
</organism>
<comment type="caution">
    <text evidence="2">The sequence shown here is derived from an EMBL/GenBank/DDBJ whole genome shotgun (WGS) entry which is preliminary data.</text>
</comment>
<evidence type="ECO:0008006" key="4">
    <source>
        <dbReference type="Google" id="ProtNLM"/>
    </source>
</evidence>
<dbReference type="Proteomes" id="UP000430692">
    <property type="component" value="Unassembled WGS sequence"/>
</dbReference>